<dbReference type="Proteomes" id="UP000600214">
    <property type="component" value="Unassembled WGS sequence"/>
</dbReference>
<reference evidence="2" key="1">
    <citation type="journal article" date="2019" name="Int. J. Syst. Evol. Microbiol.">
        <title>The Global Catalogue of Microorganisms (GCM) 10K type strain sequencing project: providing services to taxonomists for standard genome sequencing and annotation.</title>
        <authorList>
            <consortium name="The Broad Institute Genomics Platform"/>
            <consortium name="The Broad Institute Genome Sequencing Center for Infectious Disease"/>
            <person name="Wu L."/>
            <person name="Ma J."/>
        </authorList>
    </citation>
    <scope>NUCLEOTIDE SEQUENCE [LARGE SCALE GENOMIC DNA]</scope>
    <source>
        <strain evidence="2">CGMCC 1.15288</strain>
    </source>
</reference>
<organism evidence="1 2">
    <name type="scientific">Dyadobacter endophyticus</name>
    <dbReference type="NCBI Taxonomy" id="1749036"/>
    <lineage>
        <taxon>Bacteria</taxon>
        <taxon>Pseudomonadati</taxon>
        <taxon>Bacteroidota</taxon>
        <taxon>Cytophagia</taxon>
        <taxon>Cytophagales</taxon>
        <taxon>Spirosomataceae</taxon>
        <taxon>Dyadobacter</taxon>
    </lineage>
</organism>
<protein>
    <submittedName>
        <fullName evidence="1">Uncharacterized protein</fullName>
    </submittedName>
</protein>
<evidence type="ECO:0000313" key="1">
    <source>
        <dbReference type="EMBL" id="GGH42559.1"/>
    </source>
</evidence>
<gene>
    <name evidence="1" type="ORF">GCM10007423_39250</name>
</gene>
<sequence>MKTDFVSQLSAQGYAVLEPAGNQVVIEYVVNVGRNAGKKVWLGFQIGDEFPANCPSGPHFKAIDDGWVNPGNAIQNYNGFGQEWIYWSRPHPNWTATSLTVKEYMAHIRNLLLNE</sequence>
<name>A0ABQ1Z064_9BACT</name>
<accession>A0ABQ1Z064</accession>
<comment type="caution">
    <text evidence="1">The sequence shown here is derived from an EMBL/GenBank/DDBJ whole genome shotgun (WGS) entry which is preliminary data.</text>
</comment>
<proteinExistence type="predicted"/>
<evidence type="ECO:0000313" key="2">
    <source>
        <dbReference type="Proteomes" id="UP000600214"/>
    </source>
</evidence>
<keyword evidence="2" id="KW-1185">Reference proteome</keyword>
<dbReference type="RefSeq" id="WP_188935274.1">
    <property type="nucleotide sequence ID" value="NZ_BMIA01000003.1"/>
</dbReference>
<dbReference type="EMBL" id="BMIA01000003">
    <property type="protein sequence ID" value="GGH42559.1"/>
    <property type="molecule type" value="Genomic_DNA"/>
</dbReference>